<dbReference type="AlphaFoldDB" id="A0A085YPH8"/>
<reference evidence="1" key="1">
    <citation type="journal article" date="2015" name="Dis. Aquat. Organ.">
        <title>Photorhabdus insect-related (Pir) toxin-like genes in a plasmid of Vibrio parahaemolyticus, the causative agent of acute hepatopancreatic necrosis disease (AHPND) of shrimp.</title>
        <authorList>
            <person name="Han J.E."/>
            <person name="Tang K.F."/>
            <person name="Tran L.H."/>
            <person name="Lightner D.V."/>
        </authorList>
    </citation>
    <scope>NUCLEOTIDE SEQUENCE</scope>
    <source>
        <strain evidence="1">13-028/A3</strain>
        <plasmid evidence="1">pVPA3-1</plasmid>
    </source>
</reference>
<proteinExistence type="predicted"/>
<name>A0A085YPH8_VIBPH</name>
<evidence type="ECO:0000313" key="1">
    <source>
        <dbReference type="EMBL" id="AIL49863.1"/>
    </source>
</evidence>
<sequence>MIYKTKPLFNVKQHEIEFVVHPKALDFYCRKLGIHSTFELSSGMYVLVVQGLPRTDSVLDRVGDIRSDLPLG</sequence>
<dbReference type="PATRIC" id="fig|670.381.peg.4019"/>
<keyword evidence="1" id="KW-0614">Plasmid</keyword>
<geneLocation type="plasmid" evidence="1">
    <name>pVPA3-1</name>
</geneLocation>
<protein>
    <submittedName>
        <fullName evidence="1">Uncharacterized protein</fullName>
    </submittedName>
</protein>
<accession>A0A085YPH8</accession>
<dbReference type="EMBL" id="KM067908">
    <property type="protein sequence ID" value="AIL49863.1"/>
    <property type="molecule type" value="Genomic_DNA"/>
</dbReference>
<organism evidence="1">
    <name type="scientific">Vibrio parahaemolyticus</name>
    <dbReference type="NCBI Taxonomy" id="670"/>
    <lineage>
        <taxon>Bacteria</taxon>
        <taxon>Pseudomonadati</taxon>
        <taxon>Pseudomonadota</taxon>
        <taxon>Gammaproteobacteria</taxon>
        <taxon>Vibrionales</taxon>
        <taxon>Vibrionaceae</taxon>
        <taxon>Vibrio</taxon>
    </lineage>
</organism>